<gene>
    <name evidence="1" type="ORF">METZ01_LOCUS153351</name>
</gene>
<accession>A0A382AHR2</accession>
<sequence length="130" mass="14189">MVTVVYPTLITNAKNPSQLSAYDDDWNDISNFASDLDEDKNGIHTIKTIVSRPAIINKISEIEKNSTKETINITTTVLVIVGVERSYSEFDSKAIYDFVKAGGKVIIADDSGYGNSAFYGEMGSLDIGVK</sequence>
<protein>
    <recommendedName>
        <fullName evidence="2">DUF4350 domain-containing protein</fullName>
    </recommendedName>
</protein>
<evidence type="ECO:0000313" key="1">
    <source>
        <dbReference type="EMBL" id="SVB00497.1"/>
    </source>
</evidence>
<proteinExistence type="predicted"/>
<organism evidence="1">
    <name type="scientific">marine metagenome</name>
    <dbReference type="NCBI Taxonomy" id="408172"/>
    <lineage>
        <taxon>unclassified sequences</taxon>
        <taxon>metagenomes</taxon>
        <taxon>ecological metagenomes</taxon>
    </lineage>
</organism>
<reference evidence="1" key="1">
    <citation type="submission" date="2018-05" db="EMBL/GenBank/DDBJ databases">
        <authorList>
            <person name="Lanie J.A."/>
            <person name="Ng W.-L."/>
            <person name="Kazmierczak K.M."/>
            <person name="Andrzejewski T.M."/>
            <person name="Davidsen T.M."/>
            <person name="Wayne K.J."/>
            <person name="Tettelin H."/>
            <person name="Glass J.I."/>
            <person name="Rusch D."/>
            <person name="Podicherti R."/>
            <person name="Tsui H.-C.T."/>
            <person name="Winkler M.E."/>
        </authorList>
    </citation>
    <scope>NUCLEOTIDE SEQUENCE</scope>
</reference>
<name>A0A382AHR2_9ZZZZ</name>
<evidence type="ECO:0008006" key="2">
    <source>
        <dbReference type="Google" id="ProtNLM"/>
    </source>
</evidence>
<dbReference type="AlphaFoldDB" id="A0A382AHR2"/>
<dbReference type="EMBL" id="UINC01025256">
    <property type="protein sequence ID" value="SVB00497.1"/>
    <property type="molecule type" value="Genomic_DNA"/>
</dbReference>
<feature type="non-terminal residue" evidence="1">
    <location>
        <position position="130"/>
    </location>
</feature>